<evidence type="ECO:0000256" key="7">
    <source>
        <dbReference type="PIRNR" id="PIRNR003107"/>
    </source>
</evidence>
<dbReference type="Proteomes" id="UP000590811">
    <property type="component" value="Unassembled WGS sequence"/>
</dbReference>
<comment type="similarity">
    <text evidence="2 7">Belongs to the PhoU family.</text>
</comment>
<comment type="caution">
    <text evidence="11">The sequence shown here is derived from an EMBL/GenBank/DDBJ whole genome shotgun (WGS) entry which is preliminary data.</text>
</comment>
<dbReference type="InterPro" id="IPR028366">
    <property type="entry name" value="PhoU"/>
</dbReference>
<reference evidence="11 12" key="1">
    <citation type="submission" date="2018-10" db="EMBL/GenBank/DDBJ databases">
        <title>Sequencing the genomes of 1000 actinobacteria strains.</title>
        <authorList>
            <person name="Klenk H.-P."/>
        </authorList>
    </citation>
    <scope>NUCLEOTIDE SEQUENCE [LARGE SCALE GENOMIC DNA]</scope>
    <source>
        <strain evidence="11 12">DSM 44267</strain>
    </source>
</reference>
<comment type="subcellular location">
    <subcellularLocation>
        <location evidence="1 7">Cytoplasm</location>
    </subcellularLocation>
</comment>
<keyword evidence="6 7" id="KW-0592">Phosphate transport</keyword>
<gene>
    <name evidence="11" type="ORF">DFJ68_0210</name>
    <name evidence="10" type="ORF">FHW14_001925</name>
</gene>
<reference evidence="10 13" key="2">
    <citation type="submission" date="2020-08" db="EMBL/GenBank/DDBJ databases">
        <title>Genomic Encyclopedia of Type Strains, Phase IV (KMG-V): Genome sequencing to study the core and pangenomes of soil and plant-associated prokaryotes.</title>
        <authorList>
            <person name="Whitman W."/>
        </authorList>
    </citation>
    <scope>NUCLEOTIDE SEQUENCE [LARGE SCALE GENOMIC DNA]</scope>
    <source>
        <strain evidence="10 13">B3ACCR2</strain>
    </source>
</reference>
<dbReference type="GO" id="GO:0006817">
    <property type="term" value="P:phosphate ion transport"/>
    <property type="evidence" value="ECO:0007669"/>
    <property type="project" value="UniProtKB-KW"/>
</dbReference>
<evidence type="ECO:0000313" key="10">
    <source>
        <dbReference type="EMBL" id="MBB2986760.1"/>
    </source>
</evidence>
<dbReference type="AlphaFoldDB" id="A0A495XQL4"/>
<evidence type="ECO:0000256" key="4">
    <source>
        <dbReference type="ARBA" id="ARBA00022448"/>
    </source>
</evidence>
<dbReference type="PANTHER" id="PTHR42930">
    <property type="entry name" value="PHOSPHATE-SPECIFIC TRANSPORT SYSTEM ACCESSORY PROTEIN PHOU"/>
    <property type="match status" value="1"/>
</dbReference>
<evidence type="ECO:0000256" key="2">
    <source>
        <dbReference type="ARBA" id="ARBA00008107"/>
    </source>
</evidence>
<proteinExistence type="inferred from homology"/>
<dbReference type="EMBL" id="RBXT01000001">
    <property type="protein sequence ID" value="RKT76810.1"/>
    <property type="molecule type" value="Genomic_DNA"/>
</dbReference>
<dbReference type="Proteomes" id="UP000278440">
    <property type="component" value="Unassembled WGS sequence"/>
</dbReference>
<dbReference type="GO" id="GO:0045936">
    <property type="term" value="P:negative regulation of phosphate metabolic process"/>
    <property type="evidence" value="ECO:0007669"/>
    <property type="project" value="InterPro"/>
</dbReference>
<evidence type="ECO:0000256" key="6">
    <source>
        <dbReference type="ARBA" id="ARBA00022592"/>
    </source>
</evidence>
<comment type="subunit">
    <text evidence="3 7">Homodimer.</text>
</comment>
<dbReference type="NCBIfam" id="TIGR02135">
    <property type="entry name" value="phoU_full"/>
    <property type="match status" value="1"/>
</dbReference>
<feature type="region of interest" description="Disordered" evidence="8">
    <location>
        <begin position="218"/>
        <end position="238"/>
    </location>
</feature>
<evidence type="ECO:0000313" key="11">
    <source>
        <dbReference type="EMBL" id="RKT76810.1"/>
    </source>
</evidence>
<evidence type="ECO:0000313" key="12">
    <source>
        <dbReference type="Proteomes" id="UP000278440"/>
    </source>
</evidence>
<dbReference type="GO" id="GO:0030643">
    <property type="term" value="P:intracellular phosphate ion homeostasis"/>
    <property type="evidence" value="ECO:0007669"/>
    <property type="project" value="InterPro"/>
</dbReference>
<organism evidence="11 12">
    <name type="scientific">Terracoccus luteus</name>
    <dbReference type="NCBI Taxonomy" id="53356"/>
    <lineage>
        <taxon>Bacteria</taxon>
        <taxon>Bacillati</taxon>
        <taxon>Actinomycetota</taxon>
        <taxon>Actinomycetes</taxon>
        <taxon>Micrococcales</taxon>
        <taxon>Intrasporangiaceae</taxon>
        <taxon>Terracoccus</taxon>
    </lineage>
</organism>
<feature type="domain" description="PhoU" evidence="9">
    <location>
        <begin position="121"/>
        <end position="204"/>
    </location>
</feature>
<keyword evidence="12" id="KW-1185">Reference proteome</keyword>
<name>A0A495XQL4_9MICO</name>
<evidence type="ECO:0000313" key="13">
    <source>
        <dbReference type="Proteomes" id="UP000590811"/>
    </source>
</evidence>
<evidence type="ECO:0000256" key="8">
    <source>
        <dbReference type="SAM" id="MobiDB-lite"/>
    </source>
</evidence>
<feature type="domain" description="PhoU" evidence="9">
    <location>
        <begin position="17"/>
        <end position="103"/>
    </location>
</feature>
<dbReference type="PANTHER" id="PTHR42930:SF3">
    <property type="entry name" value="PHOSPHATE-SPECIFIC TRANSPORT SYSTEM ACCESSORY PROTEIN PHOU"/>
    <property type="match status" value="1"/>
</dbReference>
<sequence>MRDQFHEDLDQISDQLVELTRLAGSAISRATTALLDADVHLAESVIEADRKLDEIRVELDNRSIDLLARQQPVATDLRIVVTAMHMSSDLERMGDLARHVAKVARLRTPDSAVPPQLRAHIVQMGQVAEAIVAKCGSIIASKDVVAAVALDKDDDAMDELHRQLFAALLDENTSWTRNELLDLTLIGRYYERFADHAVSVARRVVYLVTGEYDGALDREDEEDERGADDLPGLARRVG</sequence>
<evidence type="ECO:0000259" key="9">
    <source>
        <dbReference type="Pfam" id="PF01895"/>
    </source>
</evidence>
<dbReference type="SUPFAM" id="SSF109755">
    <property type="entry name" value="PhoU-like"/>
    <property type="match status" value="1"/>
</dbReference>
<accession>A0A495XQL4</accession>
<dbReference type="InterPro" id="IPR026022">
    <property type="entry name" value="PhoU_dom"/>
</dbReference>
<protein>
    <recommendedName>
        <fullName evidence="7">Phosphate-specific transport system accessory protein PhoU</fullName>
    </recommendedName>
</protein>
<dbReference type="GO" id="GO:0005737">
    <property type="term" value="C:cytoplasm"/>
    <property type="evidence" value="ECO:0007669"/>
    <property type="project" value="UniProtKB-SubCell"/>
</dbReference>
<keyword evidence="4 7" id="KW-0813">Transport</keyword>
<dbReference type="Gene3D" id="1.20.58.220">
    <property type="entry name" value="Phosphate transport system protein phou homolog 2, domain 2"/>
    <property type="match status" value="1"/>
</dbReference>
<dbReference type="PIRSF" id="PIRSF003107">
    <property type="entry name" value="PhoU"/>
    <property type="match status" value="1"/>
</dbReference>
<dbReference type="EMBL" id="JACHVT010000004">
    <property type="protein sequence ID" value="MBB2986760.1"/>
    <property type="molecule type" value="Genomic_DNA"/>
</dbReference>
<evidence type="ECO:0000256" key="5">
    <source>
        <dbReference type="ARBA" id="ARBA00022490"/>
    </source>
</evidence>
<keyword evidence="5 7" id="KW-0963">Cytoplasm</keyword>
<dbReference type="RefSeq" id="WP_245963370.1">
    <property type="nucleotide sequence ID" value="NZ_JACHVT010000004.1"/>
</dbReference>
<evidence type="ECO:0000256" key="3">
    <source>
        <dbReference type="ARBA" id="ARBA00011738"/>
    </source>
</evidence>
<dbReference type="InterPro" id="IPR038078">
    <property type="entry name" value="PhoU-like_sf"/>
</dbReference>
<evidence type="ECO:0000256" key="1">
    <source>
        <dbReference type="ARBA" id="ARBA00004496"/>
    </source>
</evidence>
<dbReference type="Pfam" id="PF01895">
    <property type="entry name" value="PhoU"/>
    <property type="match status" value="2"/>
</dbReference>
<dbReference type="FunFam" id="1.20.58.220:FF:000004">
    <property type="entry name" value="Phosphate-specific transport system accessory protein PhoU"/>
    <property type="match status" value="1"/>
</dbReference>
<comment type="function">
    <text evidence="7">Plays a role in the regulation of phosphate uptake.</text>
</comment>